<evidence type="ECO:0000313" key="7">
    <source>
        <dbReference type="Proteomes" id="UP000216052"/>
    </source>
</evidence>
<dbReference type="Pfam" id="PF00126">
    <property type="entry name" value="HTH_1"/>
    <property type="match status" value="1"/>
</dbReference>
<name>A0ABZ3J573_SPOA4</name>
<sequence>MDIRSLRSFIMVAQCLSFTEAAKRIYIGQSALSKQIAELEEELGVELFIRHHRSLELTAAGKTLQREGNSLIEKVGEVIEKTRQAQRGIRGNLKVGCFGIENAFLPQALKRFRALYPQISIDIRVLTLKMIEEALEQEELDLGFCVMLGNDLKSSRFMQRLTHRSPLCFLLPNDHPYAAEPSIDISLLAQDPFILLYETESRQGFDWFIDFCGKRGFTPDIPNKTTRMESVYWLVEAGLGISFMAKDPALIRTVPSSISIVDMQGEDAYNNIMATWKKDHRNPAISLFLKVLDNVEIGMQNEYKKRV</sequence>
<evidence type="ECO:0000256" key="1">
    <source>
        <dbReference type="ARBA" id="ARBA00009437"/>
    </source>
</evidence>
<dbReference type="PROSITE" id="PS50931">
    <property type="entry name" value="HTH_LYSR"/>
    <property type="match status" value="1"/>
</dbReference>
<accession>A0ABZ3J573</accession>
<protein>
    <submittedName>
        <fullName evidence="6">HTH-type transcriptional regulator HdfR</fullName>
    </submittedName>
</protein>
<evidence type="ECO:0000313" key="6">
    <source>
        <dbReference type="EMBL" id="XFO73278.1"/>
    </source>
</evidence>
<dbReference type="Proteomes" id="UP000216052">
    <property type="component" value="Chromosome"/>
</dbReference>
<dbReference type="Gene3D" id="3.40.190.290">
    <property type="match status" value="1"/>
</dbReference>
<keyword evidence="7" id="KW-1185">Reference proteome</keyword>
<feature type="domain" description="HTH lysR-type" evidence="5">
    <location>
        <begin position="1"/>
        <end position="58"/>
    </location>
</feature>
<evidence type="ECO:0000256" key="4">
    <source>
        <dbReference type="ARBA" id="ARBA00023163"/>
    </source>
</evidence>
<keyword evidence="4" id="KW-0804">Transcription</keyword>
<dbReference type="PRINTS" id="PR00039">
    <property type="entry name" value="HTHLYSR"/>
</dbReference>
<dbReference type="InterPro" id="IPR000847">
    <property type="entry name" value="LysR_HTH_N"/>
</dbReference>
<dbReference type="CDD" id="cd08414">
    <property type="entry name" value="PBP2_LTTR_aromatics_like"/>
    <property type="match status" value="1"/>
</dbReference>
<dbReference type="InterPro" id="IPR036390">
    <property type="entry name" value="WH_DNA-bd_sf"/>
</dbReference>
<dbReference type="SUPFAM" id="SSF46785">
    <property type="entry name" value="Winged helix' DNA-binding domain"/>
    <property type="match status" value="1"/>
</dbReference>
<proteinExistence type="inferred from homology"/>
<dbReference type="EMBL" id="CP155571">
    <property type="protein sequence ID" value="XFO73278.1"/>
    <property type="molecule type" value="Genomic_DNA"/>
</dbReference>
<dbReference type="PROSITE" id="PS00221">
    <property type="entry name" value="MIP"/>
    <property type="match status" value="1"/>
</dbReference>
<evidence type="ECO:0000259" key="5">
    <source>
        <dbReference type="PROSITE" id="PS50931"/>
    </source>
</evidence>
<evidence type="ECO:0000256" key="3">
    <source>
        <dbReference type="ARBA" id="ARBA00023125"/>
    </source>
</evidence>
<gene>
    <name evidence="6" type="primary">hdfR_7</name>
    <name evidence="6" type="ORF">SPACI_033640</name>
</gene>
<dbReference type="PANTHER" id="PTHR30346">
    <property type="entry name" value="TRANSCRIPTIONAL DUAL REGULATOR HCAR-RELATED"/>
    <property type="match status" value="1"/>
</dbReference>
<reference evidence="6" key="1">
    <citation type="submission" date="2024-05" db="EMBL/GenBank/DDBJ databases">
        <title>Isolation and characterization of Sporomusa carbonis sp. nov., a carboxydotrophic hydrogenogen in the genus of Sporomusa isolated from a charcoal burning pile.</title>
        <authorList>
            <person name="Boeer T."/>
            <person name="Rosenbaum F."/>
            <person name="Eysell L."/>
            <person name="Mueller V."/>
            <person name="Daniel R."/>
            <person name="Poehlein A."/>
        </authorList>
    </citation>
    <scope>NUCLEOTIDE SEQUENCE [LARGE SCALE GENOMIC DNA]</scope>
    <source>
        <strain evidence="6">DSM 3132</strain>
    </source>
</reference>
<dbReference type="Pfam" id="PF03466">
    <property type="entry name" value="LysR_substrate"/>
    <property type="match status" value="1"/>
</dbReference>
<dbReference type="SUPFAM" id="SSF53850">
    <property type="entry name" value="Periplasmic binding protein-like II"/>
    <property type="match status" value="1"/>
</dbReference>
<dbReference type="InterPro" id="IPR036388">
    <property type="entry name" value="WH-like_DNA-bd_sf"/>
</dbReference>
<keyword evidence="3" id="KW-0238">DNA-binding</keyword>
<dbReference type="PANTHER" id="PTHR30346:SF0">
    <property type="entry name" value="HCA OPERON TRANSCRIPTIONAL ACTIVATOR HCAR"/>
    <property type="match status" value="1"/>
</dbReference>
<dbReference type="InterPro" id="IPR022357">
    <property type="entry name" value="MIP_CS"/>
</dbReference>
<dbReference type="InterPro" id="IPR005119">
    <property type="entry name" value="LysR_subst-bd"/>
</dbReference>
<dbReference type="RefSeq" id="WP_093795654.1">
    <property type="nucleotide sequence ID" value="NZ_CP155571.1"/>
</dbReference>
<evidence type="ECO:0000256" key="2">
    <source>
        <dbReference type="ARBA" id="ARBA00023015"/>
    </source>
</evidence>
<dbReference type="Gene3D" id="1.10.10.10">
    <property type="entry name" value="Winged helix-like DNA-binding domain superfamily/Winged helix DNA-binding domain"/>
    <property type="match status" value="1"/>
</dbReference>
<organism evidence="6 7">
    <name type="scientific">Sporomusa acidovorans (strain ATCC 49682 / DSM 3132 / Mol)</name>
    <dbReference type="NCBI Taxonomy" id="1123286"/>
    <lineage>
        <taxon>Bacteria</taxon>
        <taxon>Bacillati</taxon>
        <taxon>Bacillota</taxon>
        <taxon>Negativicutes</taxon>
        <taxon>Selenomonadales</taxon>
        <taxon>Sporomusaceae</taxon>
        <taxon>Sporomusa</taxon>
    </lineage>
</organism>
<keyword evidence="2" id="KW-0805">Transcription regulation</keyword>
<comment type="similarity">
    <text evidence="1">Belongs to the LysR transcriptional regulatory family.</text>
</comment>